<comment type="caution">
    <text evidence="6">The sequence shown here is derived from an EMBL/GenBank/DDBJ whole genome shotgun (WGS) entry which is preliminary data.</text>
</comment>
<evidence type="ECO:0000256" key="4">
    <source>
        <dbReference type="SAM" id="MobiDB-lite"/>
    </source>
</evidence>
<name>A0A179B5J2_9ACTO</name>
<evidence type="ECO:0000313" key="7">
    <source>
        <dbReference type="Proteomes" id="UP000078368"/>
    </source>
</evidence>
<dbReference type="GO" id="GO:0006281">
    <property type="term" value="P:DNA repair"/>
    <property type="evidence" value="ECO:0007669"/>
    <property type="project" value="UniProtKB-KW"/>
</dbReference>
<accession>A0A179B5J2</accession>
<dbReference type="SUPFAM" id="SSF52980">
    <property type="entry name" value="Restriction endonuclease-like"/>
    <property type="match status" value="1"/>
</dbReference>
<evidence type="ECO:0000313" key="6">
    <source>
        <dbReference type="EMBL" id="OAP86962.1"/>
    </source>
</evidence>
<dbReference type="Proteomes" id="UP000078368">
    <property type="component" value="Unassembled WGS sequence"/>
</dbReference>
<dbReference type="InterPro" id="IPR038726">
    <property type="entry name" value="PDDEXK_AddAB-type"/>
</dbReference>
<keyword evidence="2" id="KW-0378">Hydrolase</keyword>
<sequence length="304" mass="33868">MYGCDMSRHAALSPSRAKDFKQCPLMFRFRTVDRLPEPPSLEALRGTLVHSVLEHLYDGPAAARTEEAAQGLLLPRWNAHLESKPRDRDLFEGPAHLETWLGSARTLIGNYFRMENPTFIEPAAREQFVNARLASGLAVRGIVDRIDEAPNGALRIVDYKTGKSPGPRFQDEALFQMRFYTAAIALSQGKLARRTQIIYLKDGRTLTYDPVPDDVDAVVFELDSIWNAIEERLDAADFEHKPSRLCDWCHFQENCPAFGGAAPPMSEEGAAALRTAKGTAPAEPSDEWRPAAHRRPRGGIQNSG</sequence>
<feature type="domain" description="PD-(D/E)XK endonuclease-like" evidence="5">
    <location>
        <begin position="12"/>
        <end position="256"/>
    </location>
</feature>
<dbReference type="InterPro" id="IPR011335">
    <property type="entry name" value="Restrct_endonuc-II-like"/>
</dbReference>
<keyword evidence="1" id="KW-0227">DNA damage</keyword>
<dbReference type="Pfam" id="PF12705">
    <property type="entry name" value="PDDEXK_1"/>
    <property type="match status" value="1"/>
</dbReference>
<dbReference type="Gene3D" id="3.90.320.10">
    <property type="match status" value="1"/>
</dbReference>
<evidence type="ECO:0000256" key="3">
    <source>
        <dbReference type="ARBA" id="ARBA00023204"/>
    </source>
</evidence>
<feature type="region of interest" description="Disordered" evidence="4">
    <location>
        <begin position="266"/>
        <end position="304"/>
    </location>
</feature>
<gene>
    <name evidence="6" type="ORF">A4H34_07625</name>
</gene>
<dbReference type="STRING" id="1823756.A4H34_07625"/>
<keyword evidence="2" id="KW-0547">Nucleotide-binding</keyword>
<dbReference type="InterPro" id="IPR011604">
    <property type="entry name" value="PDDEXK-like_dom_sf"/>
</dbReference>
<organism evidence="6 7">
    <name type="scientific">Peptidiphaga gingivicola</name>
    <dbReference type="NCBI Taxonomy" id="2741497"/>
    <lineage>
        <taxon>Bacteria</taxon>
        <taxon>Bacillati</taxon>
        <taxon>Actinomycetota</taxon>
        <taxon>Actinomycetes</taxon>
        <taxon>Actinomycetales</taxon>
        <taxon>Actinomycetaceae</taxon>
        <taxon>Peptidiphaga</taxon>
    </lineage>
</organism>
<dbReference type="OrthoDB" id="9791397at2"/>
<evidence type="ECO:0000256" key="2">
    <source>
        <dbReference type="ARBA" id="ARBA00022806"/>
    </source>
</evidence>
<dbReference type="GO" id="GO:0004386">
    <property type="term" value="F:helicase activity"/>
    <property type="evidence" value="ECO:0007669"/>
    <property type="project" value="UniProtKB-KW"/>
</dbReference>
<protein>
    <submittedName>
        <fullName evidence="6">Recombinase RecB</fullName>
    </submittedName>
</protein>
<keyword evidence="2" id="KW-0347">Helicase</keyword>
<dbReference type="AlphaFoldDB" id="A0A179B5J2"/>
<evidence type="ECO:0000256" key="1">
    <source>
        <dbReference type="ARBA" id="ARBA00022763"/>
    </source>
</evidence>
<keyword evidence="3" id="KW-0234">DNA repair</keyword>
<keyword evidence="7" id="KW-1185">Reference proteome</keyword>
<evidence type="ECO:0000259" key="5">
    <source>
        <dbReference type="Pfam" id="PF12705"/>
    </source>
</evidence>
<reference evidence="6 7" key="1">
    <citation type="submission" date="2016-04" db="EMBL/GenBank/DDBJ databases">
        <title>Peptidophaga gingivicola gen. nov., sp. nov., isolated from human subgingival plaque.</title>
        <authorList>
            <person name="Beall C.J."/>
            <person name="Mokrzan E.M."/>
            <person name="Griffen A.L."/>
            <person name="Leys E.J."/>
        </authorList>
    </citation>
    <scope>NUCLEOTIDE SEQUENCE [LARGE SCALE GENOMIC DNA]</scope>
    <source>
        <strain evidence="6 7">BA112</strain>
    </source>
</reference>
<dbReference type="EMBL" id="LVZK01000001">
    <property type="protein sequence ID" value="OAP86962.1"/>
    <property type="molecule type" value="Genomic_DNA"/>
</dbReference>
<keyword evidence="2" id="KW-0067">ATP-binding</keyword>
<proteinExistence type="predicted"/>